<proteinExistence type="inferred from homology"/>
<protein>
    <submittedName>
        <fullName evidence="8">D-aspartate oxidase</fullName>
    </submittedName>
</protein>
<dbReference type="GO" id="GO:0019478">
    <property type="term" value="P:D-amino acid catabolic process"/>
    <property type="evidence" value="ECO:0007669"/>
    <property type="project" value="TreeGrafter"/>
</dbReference>
<dbReference type="Pfam" id="PF01266">
    <property type="entry name" value="DAO"/>
    <property type="match status" value="1"/>
</dbReference>
<dbReference type="PANTHER" id="PTHR11530:SF17">
    <property type="entry name" value="RE49860P"/>
    <property type="match status" value="1"/>
</dbReference>
<dbReference type="GO" id="GO:0071949">
    <property type="term" value="F:FAD binding"/>
    <property type="evidence" value="ECO:0007669"/>
    <property type="project" value="InterPro"/>
</dbReference>
<evidence type="ECO:0000313" key="9">
    <source>
        <dbReference type="Proteomes" id="UP000887116"/>
    </source>
</evidence>
<feature type="binding site" evidence="6">
    <location>
        <position position="240"/>
    </location>
    <ligand>
        <name>D-dopa</name>
        <dbReference type="ChEBI" id="CHEBI:149689"/>
    </ligand>
</feature>
<evidence type="ECO:0000256" key="4">
    <source>
        <dbReference type="ARBA" id="ARBA00022827"/>
    </source>
</evidence>
<comment type="cofactor">
    <cofactor evidence="1 6">
        <name>FAD</name>
        <dbReference type="ChEBI" id="CHEBI:57692"/>
    </cofactor>
</comment>
<feature type="binding site" evidence="6">
    <location>
        <position position="202"/>
    </location>
    <ligand>
        <name>FAD</name>
        <dbReference type="ChEBI" id="CHEBI:57692"/>
    </ligand>
</feature>
<keyword evidence="3" id="KW-0285">Flavoprotein</keyword>
<reference evidence="8" key="1">
    <citation type="submission" date="2020-07" db="EMBL/GenBank/DDBJ databases">
        <title>Multicomponent nature underlies the extraordinary mechanical properties of spider dragline silk.</title>
        <authorList>
            <person name="Kono N."/>
            <person name="Nakamura H."/>
            <person name="Mori M."/>
            <person name="Yoshida Y."/>
            <person name="Ohtoshi R."/>
            <person name="Malay A.D."/>
            <person name="Moran D.A.P."/>
            <person name="Tomita M."/>
            <person name="Numata K."/>
            <person name="Arakawa K."/>
        </authorList>
    </citation>
    <scope>NUCLEOTIDE SEQUENCE</scope>
</reference>
<keyword evidence="5" id="KW-0560">Oxidoreductase</keyword>
<evidence type="ECO:0000259" key="7">
    <source>
        <dbReference type="Pfam" id="PF01266"/>
    </source>
</evidence>
<feature type="binding site" evidence="6">
    <location>
        <position position="295"/>
    </location>
    <ligand>
        <name>D-dopa</name>
        <dbReference type="ChEBI" id="CHEBI:149689"/>
    </ligand>
</feature>
<dbReference type="Proteomes" id="UP000887116">
    <property type="component" value="Unassembled WGS sequence"/>
</dbReference>
<keyword evidence="9" id="KW-1185">Reference proteome</keyword>
<evidence type="ECO:0000256" key="1">
    <source>
        <dbReference type="ARBA" id="ARBA00001974"/>
    </source>
</evidence>
<comment type="caution">
    <text evidence="8">The sequence shown here is derived from an EMBL/GenBank/DDBJ whole genome shotgun (WGS) entry which is preliminary data.</text>
</comment>
<evidence type="ECO:0000256" key="6">
    <source>
        <dbReference type="PIRSR" id="PIRSR000189-1"/>
    </source>
</evidence>
<dbReference type="SUPFAM" id="SSF54373">
    <property type="entry name" value="FAD-linked reductases, C-terminal domain"/>
    <property type="match status" value="1"/>
</dbReference>
<dbReference type="Gene3D" id="3.30.9.10">
    <property type="entry name" value="D-Amino Acid Oxidase, subunit A, domain 2"/>
    <property type="match status" value="1"/>
</dbReference>
<keyword evidence="4 6" id="KW-0274">FAD</keyword>
<evidence type="ECO:0000256" key="2">
    <source>
        <dbReference type="ARBA" id="ARBA00006730"/>
    </source>
</evidence>
<evidence type="ECO:0000313" key="8">
    <source>
        <dbReference type="EMBL" id="GFQ94343.1"/>
    </source>
</evidence>
<gene>
    <name evidence="8" type="primary">DDO</name>
    <name evidence="8" type="ORF">TNCT_246031</name>
</gene>
<dbReference type="PANTHER" id="PTHR11530">
    <property type="entry name" value="D-AMINO ACID OXIDASE"/>
    <property type="match status" value="1"/>
</dbReference>
<evidence type="ECO:0000256" key="3">
    <source>
        <dbReference type="ARBA" id="ARBA00022630"/>
    </source>
</evidence>
<dbReference type="AlphaFoldDB" id="A0A8X6G2Q5"/>
<dbReference type="GO" id="GO:0003884">
    <property type="term" value="F:D-amino-acid oxidase activity"/>
    <property type="evidence" value="ECO:0007669"/>
    <property type="project" value="InterPro"/>
</dbReference>
<dbReference type="SUPFAM" id="SSF51971">
    <property type="entry name" value="Nucleotide-binding domain"/>
    <property type="match status" value="1"/>
</dbReference>
<dbReference type="InterPro" id="IPR006076">
    <property type="entry name" value="FAD-dep_OxRdtase"/>
</dbReference>
<dbReference type="EMBL" id="BMAO01014348">
    <property type="protein sequence ID" value="GFQ94343.1"/>
    <property type="molecule type" value="Genomic_DNA"/>
</dbReference>
<dbReference type="InterPro" id="IPR023209">
    <property type="entry name" value="DAO"/>
</dbReference>
<evidence type="ECO:0000256" key="5">
    <source>
        <dbReference type="ARBA" id="ARBA00023002"/>
    </source>
</evidence>
<dbReference type="OrthoDB" id="2015447at2759"/>
<dbReference type="GO" id="GO:0005737">
    <property type="term" value="C:cytoplasm"/>
    <property type="evidence" value="ECO:0007669"/>
    <property type="project" value="TreeGrafter"/>
</dbReference>
<dbReference type="Gene3D" id="3.40.50.720">
    <property type="entry name" value="NAD(P)-binding Rossmann-like Domain"/>
    <property type="match status" value="1"/>
</dbReference>
<sequence length="356" mass="40675">MKNFIIFKFNTFELKMTELEGKDIAIVGAGVVGLSTALSLQEEFPLANVTIFADKFNDETLSSDAGGIFRPDINVHDDAERVRTWCKDSLVHFMDIIKSSNSSQAGIQLVSGYHLSSIFSSFKNKLVEDLLPDWRKLNEKDLKLFPVQLKGGQFYTAPVVDCRYYLPWMKSKFEENGGTIIKKHISKFEEISEDYCIIVNCTGLGAKDLLQDDMLTPIRGQTIKVKAPWIKHFYYSDDVYIIPGVDYVTLGGVKDYGNWNMKVNKYQQQYIWNTCIELIPSLEKAEILYHWVGLRPYRPSVRVDAIFVPYRDGYRMIVNNYGHGSHGVALSWGTAQEAKRIVKQIITRQNLPLSKL</sequence>
<organism evidence="8 9">
    <name type="scientific">Trichonephila clavata</name>
    <name type="common">Joro spider</name>
    <name type="synonym">Nephila clavata</name>
    <dbReference type="NCBI Taxonomy" id="2740835"/>
    <lineage>
        <taxon>Eukaryota</taxon>
        <taxon>Metazoa</taxon>
        <taxon>Ecdysozoa</taxon>
        <taxon>Arthropoda</taxon>
        <taxon>Chelicerata</taxon>
        <taxon>Arachnida</taxon>
        <taxon>Araneae</taxon>
        <taxon>Araneomorphae</taxon>
        <taxon>Entelegynae</taxon>
        <taxon>Araneoidea</taxon>
        <taxon>Nephilidae</taxon>
        <taxon>Trichonephila</taxon>
    </lineage>
</organism>
<feature type="domain" description="FAD dependent oxidoreductase" evidence="7">
    <location>
        <begin position="23"/>
        <end position="337"/>
    </location>
</feature>
<comment type="similarity">
    <text evidence="2">Belongs to the DAMOX/DASOX family.</text>
</comment>
<accession>A0A8X6G2Q5</accession>
<dbReference type="PIRSF" id="PIRSF000189">
    <property type="entry name" value="D-aa_oxidase"/>
    <property type="match status" value="1"/>
</dbReference>
<name>A0A8X6G2Q5_TRICU</name>